<gene>
    <name evidence="2" type="ORF">PAC_01987</name>
</gene>
<dbReference type="Proteomes" id="UP000184330">
    <property type="component" value="Unassembled WGS sequence"/>
</dbReference>
<accession>A0A1L7WH57</accession>
<organism evidence="2 3">
    <name type="scientific">Phialocephala subalpina</name>
    <dbReference type="NCBI Taxonomy" id="576137"/>
    <lineage>
        <taxon>Eukaryota</taxon>
        <taxon>Fungi</taxon>
        <taxon>Dikarya</taxon>
        <taxon>Ascomycota</taxon>
        <taxon>Pezizomycotina</taxon>
        <taxon>Leotiomycetes</taxon>
        <taxon>Helotiales</taxon>
        <taxon>Mollisiaceae</taxon>
        <taxon>Phialocephala</taxon>
        <taxon>Phialocephala fortinii species complex</taxon>
    </lineage>
</organism>
<name>A0A1L7WH57_9HELO</name>
<keyword evidence="3" id="KW-1185">Reference proteome</keyword>
<evidence type="ECO:0000313" key="2">
    <source>
        <dbReference type="EMBL" id="CZR52110.1"/>
    </source>
</evidence>
<proteinExistence type="predicted"/>
<evidence type="ECO:0000256" key="1">
    <source>
        <dbReference type="SAM" id="MobiDB-lite"/>
    </source>
</evidence>
<sequence>MESNELGGSTVMTALPQVSWMTIPPTSTLIPPIVRRISSGAPADSRSYDGFEQAFPEKLGGHKGNRQDFAGAREMASKGQI</sequence>
<dbReference type="EMBL" id="FJOG01000002">
    <property type="protein sequence ID" value="CZR52110.1"/>
    <property type="molecule type" value="Genomic_DNA"/>
</dbReference>
<dbReference type="AlphaFoldDB" id="A0A1L7WH57"/>
<evidence type="ECO:0000313" key="3">
    <source>
        <dbReference type="Proteomes" id="UP000184330"/>
    </source>
</evidence>
<reference evidence="2 3" key="1">
    <citation type="submission" date="2016-03" db="EMBL/GenBank/DDBJ databases">
        <authorList>
            <person name="Ploux O."/>
        </authorList>
    </citation>
    <scope>NUCLEOTIDE SEQUENCE [LARGE SCALE GENOMIC DNA]</scope>
    <source>
        <strain evidence="2 3">UAMH 11012</strain>
    </source>
</reference>
<feature type="region of interest" description="Disordered" evidence="1">
    <location>
        <begin position="55"/>
        <end position="81"/>
    </location>
</feature>
<protein>
    <submittedName>
        <fullName evidence="2">Uncharacterized protein</fullName>
    </submittedName>
</protein>